<evidence type="ECO:0000256" key="2">
    <source>
        <dbReference type="ARBA" id="ARBA00001968"/>
    </source>
</evidence>
<evidence type="ECO:0000256" key="5">
    <source>
        <dbReference type="ARBA" id="ARBA00022553"/>
    </source>
</evidence>
<dbReference type="GO" id="GO:0005509">
    <property type="term" value="F:calcium ion binding"/>
    <property type="evidence" value="ECO:0007669"/>
    <property type="project" value="UniProtKB-ARBA"/>
</dbReference>
<keyword evidence="11 13" id="KW-0472">Membrane</keyword>
<evidence type="ECO:0000259" key="15">
    <source>
        <dbReference type="PROSITE" id="PS50885"/>
    </source>
</evidence>
<sequence length="506" mass="54674">MILRHTAKGDTLTPSSGDEEPTPRRPASVGPRRECTRERVVRGLESIPLTYRLVVILLVLLMAALTLSSFATSYLMRRDLLASTDQQLRSVKDPVARQLIYYSDDDRTLPNAYAFAYMPVDEDRRQAINPTAEQSQPALPYLAPDDSRVVTGRPFTVPSTDGTTEWRFIAGTVDTQGTTYAVGIPLRGQQHTVARLLSLTFVIGVVVSIISGVLGWFATQRALRPLRKIEDVAAAIAAGDLSRRVPVRTSHDEVASLSDSLNVMLGRIEGSFSAQEASETRMRQFVADASHELRTPLATVRGYAELYRQGAIADEVALDTSMQRIEGEASRMSVLVDDLLTLARLDDERPLEHTEVDLLVLCAEAAHDARARDPERPIHLVGLTGELSPVVVRGDDAGLRQVVGNLLSNALMHAGSGVPIEVAVGTADGRAVVEVRDHGVGMDDETAARVFERFFRADKARSRAKGGSGLGLAIVAALVEQHHGEVSVGPTPGGGATFRVTLPLAA</sequence>
<dbReference type="InterPro" id="IPR004358">
    <property type="entry name" value="Sig_transdc_His_kin-like_C"/>
</dbReference>
<evidence type="ECO:0000256" key="13">
    <source>
        <dbReference type="SAM" id="Phobius"/>
    </source>
</evidence>
<feature type="domain" description="Histidine kinase" evidence="14">
    <location>
        <begin position="288"/>
        <end position="506"/>
    </location>
</feature>
<dbReference type="Pfam" id="PF02518">
    <property type="entry name" value="HATPase_c"/>
    <property type="match status" value="1"/>
</dbReference>
<dbReference type="RefSeq" id="WP_123093720.1">
    <property type="nucleotide sequence ID" value="NZ_CP044548.2"/>
</dbReference>
<dbReference type="GO" id="GO:0005886">
    <property type="term" value="C:plasma membrane"/>
    <property type="evidence" value="ECO:0007669"/>
    <property type="project" value="UniProtKB-SubCell"/>
</dbReference>
<dbReference type="SUPFAM" id="SSF55874">
    <property type="entry name" value="ATPase domain of HSP90 chaperone/DNA topoisomerase II/histidine kinase"/>
    <property type="match status" value="1"/>
</dbReference>
<protein>
    <recommendedName>
        <fullName evidence="4">histidine kinase</fullName>
        <ecNumber evidence="4">2.7.13.3</ecNumber>
    </recommendedName>
</protein>
<feature type="domain" description="HAMP" evidence="15">
    <location>
        <begin position="220"/>
        <end position="273"/>
    </location>
</feature>
<dbReference type="SMART" id="SM00304">
    <property type="entry name" value="HAMP"/>
    <property type="match status" value="1"/>
</dbReference>
<keyword evidence="7 13" id="KW-0812">Transmembrane</keyword>
<keyword evidence="5" id="KW-0597">Phosphoprotein</keyword>
<comment type="subcellular location">
    <subcellularLocation>
        <location evidence="3">Cell membrane</location>
    </subcellularLocation>
</comment>
<dbReference type="PANTHER" id="PTHR45436">
    <property type="entry name" value="SENSOR HISTIDINE KINASE YKOH"/>
    <property type="match status" value="1"/>
</dbReference>
<dbReference type="PRINTS" id="PR00344">
    <property type="entry name" value="BCTRLSENSOR"/>
</dbReference>
<comment type="cofactor">
    <cofactor evidence="2">
        <name>a divalent metal cation</name>
        <dbReference type="ChEBI" id="CHEBI:60240"/>
    </cofactor>
</comment>
<dbReference type="InterPro" id="IPR036097">
    <property type="entry name" value="HisK_dim/P_sf"/>
</dbReference>
<organism evidence="16 17">
    <name type="scientific">Janibacter melonis</name>
    <dbReference type="NCBI Taxonomy" id="262209"/>
    <lineage>
        <taxon>Bacteria</taxon>
        <taxon>Bacillati</taxon>
        <taxon>Actinomycetota</taxon>
        <taxon>Actinomycetes</taxon>
        <taxon>Micrococcales</taxon>
        <taxon>Intrasporangiaceae</taxon>
        <taxon>Janibacter</taxon>
    </lineage>
</organism>
<feature type="region of interest" description="Disordered" evidence="12">
    <location>
        <begin position="1"/>
        <end position="33"/>
    </location>
</feature>
<proteinExistence type="predicted"/>
<evidence type="ECO:0000256" key="9">
    <source>
        <dbReference type="ARBA" id="ARBA00022989"/>
    </source>
</evidence>
<dbReference type="Pfam" id="PF00512">
    <property type="entry name" value="HisKA"/>
    <property type="match status" value="1"/>
</dbReference>
<dbReference type="InterPro" id="IPR003661">
    <property type="entry name" value="HisK_dim/P_dom"/>
</dbReference>
<comment type="catalytic activity">
    <reaction evidence="1">
        <text>ATP + protein L-histidine = ADP + protein N-phospho-L-histidine.</text>
        <dbReference type="EC" id="2.7.13.3"/>
    </reaction>
</comment>
<keyword evidence="6" id="KW-0808">Transferase</keyword>
<evidence type="ECO:0000256" key="8">
    <source>
        <dbReference type="ARBA" id="ARBA00022777"/>
    </source>
</evidence>
<dbReference type="CDD" id="cd06225">
    <property type="entry name" value="HAMP"/>
    <property type="match status" value="1"/>
</dbReference>
<evidence type="ECO:0000313" key="16">
    <source>
        <dbReference type="EMBL" id="QFQ31052.2"/>
    </source>
</evidence>
<dbReference type="InterPro" id="IPR050428">
    <property type="entry name" value="TCS_sensor_his_kinase"/>
</dbReference>
<dbReference type="SMART" id="SM00387">
    <property type="entry name" value="HATPase_c"/>
    <property type="match status" value="1"/>
</dbReference>
<keyword evidence="10" id="KW-0902">Two-component regulatory system</keyword>
<dbReference type="CDD" id="cd00075">
    <property type="entry name" value="HATPase"/>
    <property type="match status" value="1"/>
</dbReference>
<evidence type="ECO:0000256" key="4">
    <source>
        <dbReference type="ARBA" id="ARBA00012438"/>
    </source>
</evidence>
<evidence type="ECO:0000313" key="17">
    <source>
        <dbReference type="Proteomes" id="UP000271708"/>
    </source>
</evidence>
<dbReference type="InterPro" id="IPR003594">
    <property type="entry name" value="HATPase_dom"/>
</dbReference>
<dbReference type="Pfam" id="PF00672">
    <property type="entry name" value="HAMP"/>
    <property type="match status" value="1"/>
</dbReference>
<evidence type="ECO:0000256" key="10">
    <source>
        <dbReference type="ARBA" id="ARBA00023012"/>
    </source>
</evidence>
<dbReference type="CDD" id="cd00082">
    <property type="entry name" value="HisKA"/>
    <property type="match status" value="1"/>
</dbReference>
<gene>
    <name evidence="16" type="ORF">EEW87_013160</name>
</gene>
<dbReference type="Gene3D" id="3.30.565.10">
    <property type="entry name" value="Histidine kinase-like ATPase, C-terminal domain"/>
    <property type="match status" value="1"/>
</dbReference>
<name>A0A5P8FQL3_9MICO</name>
<dbReference type="GO" id="GO:0000155">
    <property type="term" value="F:phosphorelay sensor kinase activity"/>
    <property type="evidence" value="ECO:0007669"/>
    <property type="project" value="InterPro"/>
</dbReference>
<reference evidence="16 17" key="1">
    <citation type="submission" date="2019-09" db="EMBL/GenBank/DDBJ databases">
        <title>Complete Genome Sequence of Janibacter melonis M714 with both human health impact and industrial applications.</title>
        <authorList>
            <person name="Jin M."/>
            <person name="Zhao Q.R."/>
        </authorList>
    </citation>
    <scope>NUCLEOTIDE SEQUENCE [LARGE SCALE GENOMIC DNA]</scope>
    <source>
        <strain evidence="16 17">M714</strain>
    </source>
</reference>
<dbReference type="SUPFAM" id="SSF158472">
    <property type="entry name" value="HAMP domain-like"/>
    <property type="match status" value="1"/>
</dbReference>
<dbReference type="Gene3D" id="1.10.287.130">
    <property type="match status" value="1"/>
</dbReference>
<keyword evidence="9 13" id="KW-1133">Transmembrane helix</keyword>
<dbReference type="GeneID" id="59162129"/>
<dbReference type="PANTHER" id="PTHR45436:SF5">
    <property type="entry name" value="SENSOR HISTIDINE KINASE TRCS"/>
    <property type="match status" value="1"/>
</dbReference>
<dbReference type="AlphaFoldDB" id="A0A5P8FQL3"/>
<evidence type="ECO:0000256" key="3">
    <source>
        <dbReference type="ARBA" id="ARBA00004236"/>
    </source>
</evidence>
<dbReference type="InterPro" id="IPR005467">
    <property type="entry name" value="His_kinase_dom"/>
</dbReference>
<evidence type="ECO:0000256" key="6">
    <source>
        <dbReference type="ARBA" id="ARBA00022679"/>
    </source>
</evidence>
<dbReference type="Proteomes" id="UP000271708">
    <property type="component" value="Chromosome"/>
</dbReference>
<dbReference type="FunFam" id="1.10.287.130:FF:000001">
    <property type="entry name" value="Two-component sensor histidine kinase"/>
    <property type="match status" value="1"/>
</dbReference>
<evidence type="ECO:0000256" key="12">
    <source>
        <dbReference type="SAM" id="MobiDB-lite"/>
    </source>
</evidence>
<dbReference type="PROSITE" id="PS50109">
    <property type="entry name" value="HIS_KIN"/>
    <property type="match status" value="1"/>
</dbReference>
<dbReference type="InterPro" id="IPR003660">
    <property type="entry name" value="HAMP_dom"/>
</dbReference>
<feature type="transmembrane region" description="Helical" evidence="13">
    <location>
        <begin position="49"/>
        <end position="71"/>
    </location>
</feature>
<evidence type="ECO:0000256" key="7">
    <source>
        <dbReference type="ARBA" id="ARBA00022692"/>
    </source>
</evidence>
<dbReference type="SMART" id="SM00388">
    <property type="entry name" value="HisKA"/>
    <property type="match status" value="1"/>
</dbReference>
<dbReference type="PROSITE" id="PS50885">
    <property type="entry name" value="HAMP"/>
    <property type="match status" value="1"/>
</dbReference>
<dbReference type="KEGG" id="jme:EEW87_013160"/>
<dbReference type="EMBL" id="CP044548">
    <property type="protein sequence ID" value="QFQ31052.2"/>
    <property type="molecule type" value="Genomic_DNA"/>
</dbReference>
<dbReference type="FunFam" id="3.30.565.10:FF:000006">
    <property type="entry name" value="Sensor histidine kinase WalK"/>
    <property type="match status" value="1"/>
</dbReference>
<evidence type="ECO:0000256" key="1">
    <source>
        <dbReference type="ARBA" id="ARBA00000085"/>
    </source>
</evidence>
<dbReference type="EC" id="2.7.13.3" evidence="4"/>
<dbReference type="SUPFAM" id="SSF47384">
    <property type="entry name" value="Homodimeric domain of signal transducing histidine kinase"/>
    <property type="match status" value="1"/>
</dbReference>
<keyword evidence="8" id="KW-0418">Kinase</keyword>
<accession>A0A5P8FQL3</accession>
<feature type="transmembrane region" description="Helical" evidence="13">
    <location>
        <begin position="196"/>
        <end position="218"/>
    </location>
</feature>
<evidence type="ECO:0000256" key="11">
    <source>
        <dbReference type="ARBA" id="ARBA00023136"/>
    </source>
</evidence>
<dbReference type="Gene3D" id="6.10.340.10">
    <property type="match status" value="1"/>
</dbReference>
<evidence type="ECO:0000259" key="14">
    <source>
        <dbReference type="PROSITE" id="PS50109"/>
    </source>
</evidence>
<dbReference type="InterPro" id="IPR036890">
    <property type="entry name" value="HATPase_C_sf"/>
</dbReference>